<dbReference type="Proteomes" id="UP000002279">
    <property type="component" value="Chromosome 7"/>
</dbReference>
<evidence type="ECO:0000313" key="2">
    <source>
        <dbReference type="Ensembl" id="ENSOANP00000039408.1"/>
    </source>
</evidence>
<sequence>GAEVDLEKLRMSGAGKAIAVLTSGGDAQGERPHARGGGARALSTEPRDPPQRLGQCLGHSKR</sequence>
<dbReference type="AlphaFoldDB" id="A0A6I8NDT7"/>
<protein>
    <submittedName>
        <fullName evidence="2">Uncharacterized protein</fullName>
    </submittedName>
</protein>
<organism evidence="2 3">
    <name type="scientific">Ornithorhynchus anatinus</name>
    <name type="common">Duckbill platypus</name>
    <dbReference type="NCBI Taxonomy" id="9258"/>
    <lineage>
        <taxon>Eukaryota</taxon>
        <taxon>Metazoa</taxon>
        <taxon>Chordata</taxon>
        <taxon>Craniata</taxon>
        <taxon>Vertebrata</taxon>
        <taxon>Euteleostomi</taxon>
        <taxon>Mammalia</taxon>
        <taxon>Monotremata</taxon>
        <taxon>Ornithorhynchidae</taxon>
        <taxon>Ornithorhynchus</taxon>
    </lineage>
</organism>
<dbReference type="InParanoid" id="A0A6I8NDT7"/>
<feature type="region of interest" description="Disordered" evidence="1">
    <location>
        <begin position="22"/>
        <end position="62"/>
    </location>
</feature>
<keyword evidence="3" id="KW-1185">Reference proteome</keyword>
<accession>A0A6I8NDT7</accession>
<reference evidence="2 3" key="1">
    <citation type="journal article" date="2008" name="Nature">
        <title>Genome analysis of the platypus reveals unique signatures of evolution.</title>
        <authorList>
            <person name="Warren W.C."/>
            <person name="Hillier L.W."/>
            <person name="Marshall Graves J.A."/>
            <person name="Birney E."/>
            <person name="Ponting C.P."/>
            <person name="Grutzner F."/>
            <person name="Belov K."/>
            <person name="Miller W."/>
            <person name="Clarke L."/>
            <person name="Chinwalla A.T."/>
            <person name="Yang S.P."/>
            <person name="Heger A."/>
            <person name="Locke D.P."/>
            <person name="Miethke P."/>
            <person name="Waters P.D."/>
            <person name="Veyrunes F."/>
            <person name="Fulton L."/>
            <person name="Fulton B."/>
            <person name="Graves T."/>
            <person name="Wallis J."/>
            <person name="Puente X.S."/>
            <person name="Lopez-Otin C."/>
            <person name="Ordonez G.R."/>
            <person name="Eichler E.E."/>
            <person name="Chen L."/>
            <person name="Cheng Z."/>
            <person name="Deakin J.E."/>
            <person name="Alsop A."/>
            <person name="Thompson K."/>
            <person name="Kirby P."/>
            <person name="Papenfuss A.T."/>
            <person name="Wakefield M.J."/>
            <person name="Olender T."/>
            <person name="Lancet D."/>
            <person name="Huttley G.A."/>
            <person name="Smit A.F."/>
            <person name="Pask A."/>
            <person name="Temple-Smith P."/>
            <person name="Batzer M.A."/>
            <person name="Walker J.A."/>
            <person name="Konkel M.K."/>
            <person name="Harris R.S."/>
            <person name="Whittington C.M."/>
            <person name="Wong E.S."/>
            <person name="Gemmell N.J."/>
            <person name="Buschiazzo E."/>
            <person name="Vargas Jentzsch I.M."/>
            <person name="Merkel A."/>
            <person name="Schmitz J."/>
            <person name="Zemann A."/>
            <person name="Churakov G."/>
            <person name="Kriegs J.O."/>
            <person name="Brosius J."/>
            <person name="Murchison E.P."/>
            <person name="Sachidanandam R."/>
            <person name="Smith C."/>
            <person name="Hannon G.J."/>
            <person name="Tsend-Ayush E."/>
            <person name="McMillan D."/>
            <person name="Attenborough R."/>
            <person name="Rens W."/>
            <person name="Ferguson-Smith M."/>
            <person name="Lefevre C.M."/>
            <person name="Sharp J.A."/>
            <person name="Nicholas K.R."/>
            <person name="Ray D.A."/>
            <person name="Kube M."/>
            <person name="Reinhardt R."/>
            <person name="Pringle T.H."/>
            <person name="Taylor J."/>
            <person name="Jones R.C."/>
            <person name="Nixon B."/>
            <person name="Dacheux J.L."/>
            <person name="Niwa H."/>
            <person name="Sekita Y."/>
            <person name="Huang X."/>
            <person name="Stark A."/>
            <person name="Kheradpour P."/>
            <person name="Kellis M."/>
            <person name="Flicek P."/>
            <person name="Chen Y."/>
            <person name="Webber C."/>
            <person name="Hardison R."/>
            <person name="Nelson J."/>
            <person name="Hallsworth-Pepin K."/>
            <person name="Delehaunty K."/>
            <person name="Markovic C."/>
            <person name="Minx P."/>
            <person name="Feng Y."/>
            <person name="Kremitzki C."/>
            <person name="Mitreva M."/>
            <person name="Glasscock J."/>
            <person name="Wylie T."/>
            <person name="Wohldmann P."/>
            <person name="Thiru P."/>
            <person name="Nhan M.N."/>
            <person name="Pohl C.S."/>
            <person name="Smith S.M."/>
            <person name="Hou S."/>
            <person name="Nefedov M."/>
            <person name="de Jong P.J."/>
            <person name="Renfree M.B."/>
            <person name="Mardis E.R."/>
            <person name="Wilson R.K."/>
        </authorList>
    </citation>
    <scope>NUCLEOTIDE SEQUENCE [LARGE SCALE GENOMIC DNA]</scope>
    <source>
        <strain evidence="2 3">Glennie</strain>
    </source>
</reference>
<evidence type="ECO:0000313" key="3">
    <source>
        <dbReference type="Proteomes" id="UP000002279"/>
    </source>
</evidence>
<dbReference type="Bgee" id="ENSOANG00000036914">
    <property type="expression patterns" value="Expressed in liver and 6 other cell types or tissues"/>
</dbReference>
<proteinExistence type="predicted"/>
<dbReference type="OMA" id="VWFPPHA"/>
<dbReference type="Ensembl" id="ENSOANT00000072294.1">
    <property type="protein sequence ID" value="ENSOANP00000039408.1"/>
    <property type="gene ID" value="ENSOANG00000036914.1"/>
</dbReference>
<reference evidence="2" key="2">
    <citation type="submission" date="2025-08" db="UniProtKB">
        <authorList>
            <consortium name="Ensembl"/>
        </authorList>
    </citation>
    <scope>IDENTIFICATION</scope>
    <source>
        <strain evidence="2">Glennie</strain>
    </source>
</reference>
<evidence type="ECO:0000256" key="1">
    <source>
        <dbReference type="SAM" id="MobiDB-lite"/>
    </source>
</evidence>
<name>A0A6I8NDT7_ORNAN</name>
<reference evidence="2" key="3">
    <citation type="submission" date="2025-09" db="UniProtKB">
        <authorList>
            <consortium name="Ensembl"/>
        </authorList>
    </citation>
    <scope>IDENTIFICATION</scope>
    <source>
        <strain evidence="2">Glennie</strain>
    </source>
</reference>